<sequence length="138" mass="14865">MEQLGQDVIDSHTSHLAQVSAPQDGDSLTDAPASGIRFLLAAGLCSSLLLMSLPCHRGGSALVSCTEQITAQEIQRFKEGEEGGAAQKPSRELADRNQKATGSKPSSLWLQLQLNQFISPSLYWGIYGLGLTKCSWNF</sequence>
<name>A0A9N7URZ7_PLEPL</name>
<evidence type="ECO:0000256" key="1">
    <source>
        <dbReference type="SAM" id="MobiDB-lite"/>
    </source>
</evidence>
<gene>
    <name evidence="2" type="ORF">PLEPLA_LOCUS24842</name>
</gene>
<dbReference type="Proteomes" id="UP001153269">
    <property type="component" value="Unassembled WGS sequence"/>
</dbReference>
<proteinExistence type="predicted"/>
<dbReference type="AlphaFoldDB" id="A0A9N7URZ7"/>
<reference evidence="2" key="1">
    <citation type="submission" date="2020-03" db="EMBL/GenBank/DDBJ databases">
        <authorList>
            <person name="Weist P."/>
        </authorList>
    </citation>
    <scope>NUCLEOTIDE SEQUENCE</scope>
</reference>
<feature type="region of interest" description="Disordered" evidence="1">
    <location>
        <begin position="77"/>
        <end position="104"/>
    </location>
</feature>
<dbReference type="EMBL" id="CADEAL010001944">
    <property type="protein sequence ID" value="CAB1436809.1"/>
    <property type="molecule type" value="Genomic_DNA"/>
</dbReference>
<keyword evidence="3" id="KW-1185">Reference proteome</keyword>
<comment type="caution">
    <text evidence="2">The sequence shown here is derived from an EMBL/GenBank/DDBJ whole genome shotgun (WGS) entry which is preliminary data.</text>
</comment>
<accession>A0A9N7URZ7</accession>
<protein>
    <submittedName>
        <fullName evidence="2">Uncharacterized protein</fullName>
    </submittedName>
</protein>
<feature type="compositionally biased region" description="Basic and acidic residues" evidence="1">
    <location>
        <begin position="89"/>
        <end position="98"/>
    </location>
</feature>
<organism evidence="2 3">
    <name type="scientific">Pleuronectes platessa</name>
    <name type="common">European plaice</name>
    <dbReference type="NCBI Taxonomy" id="8262"/>
    <lineage>
        <taxon>Eukaryota</taxon>
        <taxon>Metazoa</taxon>
        <taxon>Chordata</taxon>
        <taxon>Craniata</taxon>
        <taxon>Vertebrata</taxon>
        <taxon>Euteleostomi</taxon>
        <taxon>Actinopterygii</taxon>
        <taxon>Neopterygii</taxon>
        <taxon>Teleostei</taxon>
        <taxon>Neoteleostei</taxon>
        <taxon>Acanthomorphata</taxon>
        <taxon>Carangaria</taxon>
        <taxon>Pleuronectiformes</taxon>
        <taxon>Pleuronectoidei</taxon>
        <taxon>Pleuronectidae</taxon>
        <taxon>Pleuronectes</taxon>
    </lineage>
</organism>
<evidence type="ECO:0000313" key="3">
    <source>
        <dbReference type="Proteomes" id="UP001153269"/>
    </source>
</evidence>
<evidence type="ECO:0000313" key="2">
    <source>
        <dbReference type="EMBL" id="CAB1436809.1"/>
    </source>
</evidence>